<reference evidence="1 2" key="1">
    <citation type="submission" date="2017-06" db="EMBL/GenBank/DDBJ databases">
        <authorList>
            <person name="Kim H.J."/>
            <person name="Triplett B.A."/>
        </authorList>
    </citation>
    <scope>NUCLEOTIDE SEQUENCE [LARGE SCALE GENOMIC DNA]</scope>
    <source>
        <strain evidence="1 2">DS15</strain>
    </source>
</reference>
<dbReference type="AlphaFoldDB" id="A0A239HEV9"/>
<name>A0A239HEV9_9SPHN</name>
<accession>A0A239HEV9</accession>
<dbReference type="Proteomes" id="UP000198339">
    <property type="component" value="Unassembled WGS sequence"/>
</dbReference>
<dbReference type="OrthoDB" id="8456477at2"/>
<evidence type="ECO:0000313" key="1">
    <source>
        <dbReference type="EMBL" id="SNS79568.1"/>
    </source>
</evidence>
<keyword evidence="2" id="KW-1185">Reference proteome</keyword>
<protein>
    <recommendedName>
        <fullName evidence="3">RAMA domain-containing protein</fullName>
    </recommendedName>
</protein>
<gene>
    <name evidence="1" type="ORF">SAMN06295955_105112</name>
</gene>
<sequence length="149" mass="17206">MQIEVDFDVYKALTLLRRNEEDSYNDVVRRLLNIAEEAPNLLDCDENLKPVGIIPEDQIARLLAGLDAPGVWMGNVFLPDGTKFRATYKGQTFRAEIKDQRWQDEEGNVRHSPSDAAGAISGTKVNGWRFWYVKRPNDDDWLRLDDLRR</sequence>
<evidence type="ECO:0008006" key="3">
    <source>
        <dbReference type="Google" id="ProtNLM"/>
    </source>
</evidence>
<organism evidence="1 2">
    <name type="scientific">Sphingopyxis indica</name>
    <dbReference type="NCBI Taxonomy" id="436663"/>
    <lineage>
        <taxon>Bacteria</taxon>
        <taxon>Pseudomonadati</taxon>
        <taxon>Pseudomonadota</taxon>
        <taxon>Alphaproteobacteria</taxon>
        <taxon>Sphingomonadales</taxon>
        <taxon>Sphingomonadaceae</taxon>
        <taxon>Sphingopyxis</taxon>
    </lineage>
</organism>
<dbReference type="RefSeq" id="WP_089215657.1">
    <property type="nucleotide sequence ID" value="NZ_FZPA01000005.1"/>
</dbReference>
<dbReference type="EMBL" id="FZPA01000005">
    <property type="protein sequence ID" value="SNS79568.1"/>
    <property type="molecule type" value="Genomic_DNA"/>
</dbReference>
<evidence type="ECO:0000313" key="2">
    <source>
        <dbReference type="Proteomes" id="UP000198339"/>
    </source>
</evidence>
<proteinExistence type="predicted"/>